<dbReference type="PROSITE" id="PS51898">
    <property type="entry name" value="TYR_RECOMBINASE"/>
    <property type="match status" value="1"/>
</dbReference>
<feature type="domain" description="Tyr recombinase" evidence="10">
    <location>
        <begin position="103"/>
        <end position="294"/>
    </location>
</feature>
<dbReference type="OrthoDB" id="9801717at2"/>
<evidence type="ECO:0000256" key="5">
    <source>
        <dbReference type="ARBA" id="ARBA00022908"/>
    </source>
</evidence>
<dbReference type="InterPro" id="IPR050090">
    <property type="entry name" value="Tyrosine_recombinase_XerCD"/>
</dbReference>
<evidence type="ECO:0000256" key="7">
    <source>
        <dbReference type="ARBA" id="ARBA00023172"/>
    </source>
</evidence>
<dbReference type="Pfam" id="PF02899">
    <property type="entry name" value="Phage_int_SAM_1"/>
    <property type="match status" value="1"/>
</dbReference>
<keyword evidence="6 9" id="KW-0238">DNA-binding</keyword>
<dbReference type="HAMAP" id="MF_01808">
    <property type="entry name" value="Recomb_XerC_XerD"/>
    <property type="match status" value="1"/>
</dbReference>
<dbReference type="Proteomes" id="UP000199118">
    <property type="component" value="Unassembled WGS sequence"/>
</dbReference>
<keyword evidence="7 9" id="KW-0233">DNA recombination</keyword>
<accession>A0A1H2RC28</accession>
<dbReference type="PROSITE" id="PS51900">
    <property type="entry name" value="CB"/>
    <property type="match status" value="1"/>
</dbReference>
<evidence type="ECO:0000259" key="10">
    <source>
        <dbReference type="PROSITE" id="PS51898"/>
    </source>
</evidence>
<dbReference type="InterPro" id="IPR002104">
    <property type="entry name" value="Integrase_catalytic"/>
</dbReference>
<sequence length="302" mass="32637">MDAARIEAFLEAMQAERGAAANTLTAYARDLGDFAEFAGRDFWRADRARVEAWLADLDARGLGQATRARRLSALRQFFRFALTEGWRDDDPAARIAGPGAARRLPKTLSEAEAGAMLDAARRPRRETGAAARDALRLTCIMELLYATGLRATELCALPVAAARGDPRVLLVRGKGGKERITPLTGPSREALAAWLAARDADPAAARSPFLFPSRGKAGHLTRARLWQLVTGLAAEAGVDPARVSPHTLRHAFATHLLAHGADLRAIQALLGHADLATTEIYTHVLEARLRDLVLTHHPMAGD</sequence>
<keyword evidence="13" id="KW-1185">Reference proteome</keyword>
<evidence type="ECO:0000256" key="1">
    <source>
        <dbReference type="ARBA" id="ARBA00004496"/>
    </source>
</evidence>
<feature type="domain" description="Core-binding (CB)" evidence="11">
    <location>
        <begin position="1"/>
        <end position="82"/>
    </location>
</feature>
<dbReference type="EMBL" id="FNMZ01000001">
    <property type="protein sequence ID" value="SDW16394.1"/>
    <property type="molecule type" value="Genomic_DNA"/>
</dbReference>
<feature type="active site" evidence="9">
    <location>
        <position position="249"/>
    </location>
</feature>
<dbReference type="InterPro" id="IPR013762">
    <property type="entry name" value="Integrase-like_cat_sf"/>
</dbReference>
<dbReference type="InterPro" id="IPR044068">
    <property type="entry name" value="CB"/>
</dbReference>
<keyword evidence="8 9" id="KW-0131">Cell cycle</keyword>
<comment type="function">
    <text evidence="9">Site-specific tyrosine recombinase, which acts by catalyzing the cutting and rejoining of the recombining DNA molecules. The XerC-XerD complex is essential to convert dimers of the bacterial chromosome into monomers to permit their segregation at cell division. It also contributes to the segregational stability of plasmids.</text>
</comment>
<keyword evidence="3 9" id="KW-0132">Cell division</keyword>
<evidence type="ECO:0000313" key="13">
    <source>
        <dbReference type="Proteomes" id="UP000199118"/>
    </source>
</evidence>
<comment type="subunit">
    <text evidence="9">Forms a cyclic heterotetrameric complex composed of two molecules of XerC and two molecules of XerD.</text>
</comment>
<evidence type="ECO:0000256" key="6">
    <source>
        <dbReference type="ARBA" id="ARBA00023125"/>
    </source>
</evidence>
<dbReference type="InterPro" id="IPR004107">
    <property type="entry name" value="Integrase_SAM-like_N"/>
</dbReference>
<evidence type="ECO:0000256" key="3">
    <source>
        <dbReference type="ARBA" id="ARBA00022618"/>
    </source>
</evidence>
<feature type="active site" evidence="9">
    <location>
        <position position="246"/>
    </location>
</feature>
<evidence type="ECO:0000259" key="11">
    <source>
        <dbReference type="PROSITE" id="PS51900"/>
    </source>
</evidence>
<dbReference type="GO" id="GO:0003677">
    <property type="term" value="F:DNA binding"/>
    <property type="evidence" value="ECO:0007669"/>
    <property type="project" value="UniProtKB-UniRule"/>
</dbReference>
<dbReference type="PANTHER" id="PTHR30349">
    <property type="entry name" value="PHAGE INTEGRASE-RELATED"/>
    <property type="match status" value="1"/>
</dbReference>
<feature type="active site" description="O-(3'-phospho-DNA)-tyrosine intermediate" evidence="9">
    <location>
        <position position="281"/>
    </location>
</feature>
<dbReference type="InterPro" id="IPR011010">
    <property type="entry name" value="DNA_brk_join_enz"/>
</dbReference>
<dbReference type="AlphaFoldDB" id="A0A1H2RC28"/>
<name>A0A1H2RC28_9RHOB</name>
<evidence type="ECO:0000256" key="8">
    <source>
        <dbReference type="ARBA" id="ARBA00023306"/>
    </source>
</evidence>
<feature type="active site" evidence="9">
    <location>
        <position position="272"/>
    </location>
</feature>
<organism evidence="12 13">
    <name type="scientific">Albimonas donghaensis</name>
    <dbReference type="NCBI Taxonomy" id="356660"/>
    <lineage>
        <taxon>Bacteria</taxon>
        <taxon>Pseudomonadati</taxon>
        <taxon>Pseudomonadota</taxon>
        <taxon>Alphaproteobacteria</taxon>
        <taxon>Rhodobacterales</taxon>
        <taxon>Paracoccaceae</taxon>
        <taxon>Albimonas</taxon>
    </lineage>
</organism>
<dbReference type="RefSeq" id="WP_092679357.1">
    <property type="nucleotide sequence ID" value="NZ_FNMZ01000001.1"/>
</dbReference>
<protein>
    <recommendedName>
        <fullName evidence="9">Tyrosine recombinase XerC</fullName>
    </recommendedName>
</protein>
<dbReference type="InterPro" id="IPR023009">
    <property type="entry name" value="Tyrosine_recombinase_XerC/XerD"/>
</dbReference>
<keyword evidence="2 9" id="KW-0963">Cytoplasm</keyword>
<dbReference type="GO" id="GO:0005737">
    <property type="term" value="C:cytoplasm"/>
    <property type="evidence" value="ECO:0007669"/>
    <property type="project" value="UniProtKB-SubCell"/>
</dbReference>
<feature type="active site" evidence="9">
    <location>
        <position position="174"/>
    </location>
</feature>
<dbReference type="SUPFAM" id="SSF56349">
    <property type="entry name" value="DNA breaking-rejoining enzymes"/>
    <property type="match status" value="1"/>
</dbReference>
<dbReference type="GO" id="GO:0009037">
    <property type="term" value="F:tyrosine-based site-specific recombinase activity"/>
    <property type="evidence" value="ECO:0007669"/>
    <property type="project" value="UniProtKB-UniRule"/>
</dbReference>
<reference evidence="12 13" key="1">
    <citation type="submission" date="2016-10" db="EMBL/GenBank/DDBJ databases">
        <authorList>
            <person name="de Groot N.N."/>
        </authorList>
    </citation>
    <scope>NUCLEOTIDE SEQUENCE [LARGE SCALE GENOMIC DNA]</scope>
    <source>
        <strain evidence="12 13">DSM 17890</strain>
    </source>
</reference>
<dbReference type="GO" id="GO:0006313">
    <property type="term" value="P:DNA transposition"/>
    <property type="evidence" value="ECO:0007669"/>
    <property type="project" value="UniProtKB-UniRule"/>
</dbReference>
<dbReference type="Pfam" id="PF00589">
    <property type="entry name" value="Phage_integrase"/>
    <property type="match status" value="1"/>
</dbReference>
<keyword evidence="4 9" id="KW-0159">Chromosome partition</keyword>
<evidence type="ECO:0000256" key="2">
    <source>
        <dbReference type="ARBA" id="ARBA00022490"/>
    </source>
</evidence>
<proteinExistence type="inferred from homology"/>
<dbReference type="Gene3D" id="1.10.443.10">
    <property type="entry name" value="Intergrase catalytic core"/>
    <property type="match status" value="1"/>
</dbReference>
<evidence type="ECO:0000313" key="12">
    <source>
        <dbReference type="EMBL" id="SDW16394.1"/>
    </source>
</evidence>
<dbReference type="InterPro" id="IPR010998">
    <property type="entry name" value="Integrase_recombinase_N"/>
</dbReference>
<dbReference type="PANTHER" id="PTHR30349:SF90">
    <property type="entry name" value="TYROSINE RECOMBINASE XERD"/>
    <property type="match status" value="1"/>
</dbReference>
<comment type="subcellular location">
    <subcellularLocation>
        <location evidence="1 9">Cytoplasm</location>
    </subcellularLocation>
</comment>
<dbReference type="GO" id="GO:0007059">
    <property type="term" value="P:chromosome segregation"/>
    <property type="evidence" value="ECO:0007669"/>
    <property type="project" value="UniProtKB-UniRule"/>
</dbReference>
<keyword evidence="5 9" id="KW-0229">DNA integration</keyword>
<dbReference type="NCBIfam" id="NF001399">
    <property type="entry name" value="PRK00283.1"/>
    <property type="match status" value="1"/>
</dbReference>
<dbReference type="GO" id="GO:0051301">
    <property type="term" value="P:cell division"/>
    <property type="evidence" value="ECO:0007669"/>
    <property type="project" value="UniProtKB-KW"/>
</dbReference>
<feature type="active site" evidence="9">
    <location>
        <position position="150"/>
    </location>
</feature>
<dbReference type="STRING" id="356660.SAMN05444336_101289"/>
<dbReference type="Gene3D" id="1.10.150.130">
    <property type="match status" value="1"/>
</dbReference>
<evidence type="ECO:0000256" key="9">
    <source>
        <dbReference type="HAMAP-Rule" id="MF_01808"/>
    </source>
</evidence>
<evidence type="ECO:0000256" key="4">
    <source>
        <dbReference type="ARBA" id="ARBA00022829"/>
    </source>
</evidence>
<comment type="similarity">
    <text evidence="9">Belongs to the 'phage' integrase family. XerC subfamily.</text>
</comment>
<gene>
    <name evidence="9" type="primary">xerC</name>
    <name evidence="12" type="ORF">SAMN05444336_101289</name>
</gene>